<dbReference type="Gene3D" id="2.30.110.50">
    <property type="match status" value="1"/>
</dbReference>
<dbReference type="SUPFAM" id="SSF69279">
    <property type="entry name" value="Phage tail proteins"/>
    <property type="match status" value="2"/>
</dbReference>
<gene>
    <name evidence="2" type="ORF">XSR1_420014</name>
</gene>
<evidence type="ECO:0000313" key="2">
    <source>
        <dbReference type="EMBL" id="CDL84248.1"/>
    </source>
</evidence>
<dbReference type="Pfam" id="PF10106">
    <property type="entry name" value="DUF2345"/>
    <property type="match status" value="1"/>
</dbReference>
<dbReference type="Gene3D" id="4.10.220.110">
    <property type="match status" value="1"/>
</dbReference>
<accession>W1J2E4</accession>
<dbReference type="EMBL" id="CBXF010000102">
    <property type="protein sequence ID" value="CDL84248.1"/>
    <property type="molecule type" value="Genomic_DNA"/>
</dbReference>
<reference evidence="2" key="1">
    <citation type="submission" date="2013-11" db="EMBL/GenBank/DDBJ databases">
        <title>Draft genome sequence and annotation of the entomopathogenic bacteria, Xenorhabdus cabanillasi strain JM26 and Xenorhabdus szentirmai strain DSM 16338.</title>
        <authorList>
            <person name="Gualtieri M."/>
            <person name="Ogier J.C."/>
            <person name="Pages S."/>
            <person name="Givaudan A."/>
            <person name="Gaudriault S."/>
        </authorList>
    </citation>
    <scope>NUCLEOTIDE SEQUENCE [LARGE SCALE GENOMIC DNA]</scope>
    <source>
        <strain evidence="2">DSM 16338</strain>
    </source>
</reference>
<evidence type="ECO:0000313" key="3">
    <source>
        <dbReference type="Proteomes" id="UP000019202"/>
    </source>
</evidence>
<dbReference type="AlphaFoldDB" id="W1J2E4"/>
<feature type="domain" description="DUF2345" evidence="1">
    <location>
        <begin position="324"/>
        <end position="427"/>
    </location>
</feature>
<dbReference type="Proteomes" id="UP000019202">
    <property type="component" value="Unassembled WGS sequence"/>
</dbReference>
<dbReference type="InterPro" id="IPR018769">
    <property type="entry name" value="VgrG2_DUF2345"/>
</dbReference>
<evidence type="ECO:0000259" key="1">
    <source>
        <dbReference type="Pfam" id="PF10106"/>
    </source>
</evidence>
<comment type="caution">
    <text evidence="2">The sequence shown here is derived from an EMBL/GenBank/DDBJ whole genome shotgun (WGS) entry which is preliminary data.</text>
</comment>
<proteinExistence type="predicted"/>
<dbReference type="Pfam" id="PF05954">
    <property type="entry name" value="Phage_GPD"/>
    <property type="match status" value="1"/>
</dbReference>
<keyword evidence="3" id="KW-1185">Reference proteome</keyword>
<name>W1J2E4_9GAMM</name>
<organism evidence="2 3">
    <name type="scientific">Xenorhabdus szentirmaii DSM 16338</name>
    <dbReference type="NCBI Taxonomy" id="1427518"/>
    <lineage>
        <taxon>Bacteria</taxon>
        <taxon>Pseudomonadati</taxon>
        <taxon>Pseudomonadota</taxon>
        <taxon>Gammaproteobacteria</taxon>
        <taxon>Enterobacterales</taxon>
        <taxon>Morganellaceae</taxon>
        <taxon>Xenorhabdus</taxon>
    </lineage>
</organism>
<protein>
    <recommendedName>
        <fullName evidence="1">DUF2345 domain-containing protein</fullName>
    </recommendedName>
</protein>
<sequence>MKRIRFWTHGEHLGVLCWEFEFNLKNTYPKREQINQANESDRDFIERLLSEVGIFYTFRLQPDTQTEVIHFGDKQRCYEFDKNLPFNTPSGMSDNGQDSIWGLTLRRQVVESSVQTKDYNYRTAQHILNSAQADMTRGDGEDITYGDVTYYKPRHLTTGDKLQPEPETANFWAWLDHERFLVSPNPAICPKYRSNADDRPSRSNNTLNIAQCISVSHFVDAPAFQCLSGDCITSQNNGRSFQRNLVLATSTKVTPGDQQNPDSPYYQPDQEKWGEGFELRSDSWGAIRAGKGLFISADKQPSAQGEVLDMGSAQSQLAEALIEMQTLTASKQLDIGATKRFTLATGGIMSFFSRLGARLFSAKGNINIQAQGGDIATWSTQDTHISSGKRTVISANDELTLMCGGAFIKLTGGNVEIGGPGALLVKNGGIQKLDAESMKNAMQSFTPESFNERFIINHPLTGKPVANQSHELHMPDGRIIEGITNSEGQTTLVESETIEGLKIILTPKS</sequence>
<dbReference type="OrthoDB" id="6710627at2"/>
<dbReference type="STRING" id="1427518.XSR1_420014"/>
<dbReference type="Gene3D" id="3.55.50.10">
    <property type="entry name" value="Baseplate protein-like domains"/>
    <property type="match status" value="1"/>
</dbReference>